<dbReference type="EMBL" id="PNBA02000020">
    <property type="protein sequence ID" value="KAG6388901.1"/>
    <property type="molecule type" value="Genomic_DNA"/>
</dbReference>
<dbReference type="SUPFAM" id="SSF48264">
    <property type="entry name" value="Cytochrome P450"/>
    <property type="match status" value="1"/>
</dbReference>
<evidence type="ECO:0000256" key="8">
    <source>
        <dbReference type="ARBA" id="ARBA00023033"/>
    </source>
</evidence>
<evidence type="ECO:0000313" key="11">
    <source>
        <dbReference type="EMBL" id="KAG6388901.1"/>
    </source>
</evidence>
<dbReference type="Gene3D" id="1.10.630.10">
    <property type="entry name" value="Cytochrome P450"/>
    <property type="match status" value="1"/>
</dbReference>
<dbReference type="PRINTS" id="PR00385">
    <property type="entry name" value="P450"/>
</dbReference>
<evidence type="ECO:0000256" key="9">
    <source>
        <dbReference type="PIRSR" id="PIRSR602401-1"/>
    </source>
</evidence>
<comment type="cofactor">
    <cofactor evidence="1 9">
        <name>heme</name>
        <dbReference type="ChEBI" id="CHEBI:30413"/>
    </cofactor>
</comment>
<dbReference type="FunFam" id="1.10.630.10:FF:000126">
    <property type="entry name" value="Predicted protein"/>
    <property type="match status" value="1"/>
</dbReference>
<dbReference type="GO" id="GO:0016114">
    <property type="term" value="P:terpenoid biosynthetic process"/>
    <property type="evidence" value="ECO:0007669"/>
    <property type="project" value="UniProtKB-ARBA"/>
</dbReference>
<comment type="caution">
    <text evidence="11">The sequence shown here is derived from an EMBL/GenBank/DDBJ whole genome shotgun (WGS) entry which is preliminary data.</text>
</comment>
<evidence type="ECO:0000256" key="4">
    <source>
        <dbReference type="ARBA" id="ARBA00022617"/>
    </source>
</evidence>
<evidence type="ECO:0000256" key="1">
    <source>
        <dbReference type="ARBA" id="ARBA00001971"/>
    </source>
</evidence>
<reference evidence="11" key="2">
    <citation type="submission" date="2020-08" db="EMBL/GenBank/DDBJ databases">
        <title>Plant Genome Project.</title>
        <authorList>
            <person name="Zhang R.-G."/>
        </authorList>
    </citation>
    <scope>NUCLEOTIDE SEQUENCE</scope>
    <source>
        <strain evidence="11">Huo1</strain>
        <tissue evidence="11">Leaf</tissue>
    </source>
</reference>
<dbReference type="PRINTS" id="PR00463">
    <property type="entry name" value="EP450I"/>
</dbReference>
<dbReference type="PANTHER" id="PTHR47944:SF5">
    <property type="entry name" value="CYTOCHROME P450 71A1-LIKE"/>
    <property type="match status" value="1"/>
</dbReference>
<keyword evidence="7 9" id="KW-0408">Iron</keyword>
<dbReference type="CDD" id="cd20618">
    <property type="entry name" value="CYP71_clan"/>
    <property type="match status" value="1"/>
</dbReference>
<dbReference type="GO" id="GO:0016712">
    <property type="term" value="F:oxidoreductase activity, acting on paired donors, with incorporation or reduction of molecular oxygen, reduced flavin or flavoprotein as one donor, and incorporation of one atom of oxygen"/>
    <property type="evidence" value="ECO:0007669"/>
    <property type="project" value="UniProtKB-ARBA"/>
</dbReference>
<evidence type="ECO:0000256" key="10">
    <source>
        <dbReference type="RuleBase" id="RU000461"/>
    </source>
</evidence>
<keyword evidence="12" id="KW-1185">Reference proteome</keyword>
<keyword evidence="5 9" id="KW-0479">Metal-binding</keyword>
<dbReference type="GO" id="GO:0020037">
    <property type="term" value="F:heme binding"/>
    <property type="evidence" value="ECO:0007669"/>
    <property type="project" value="InterPro"/>
</dbReference>
<dbReference type="PANTHER" id="PTHR47944">
    <property type="entry name" value="CYTOCHROME P450 98A9"/>
    <property type="match status" value="1"/>
</dbReference>
<name>A0A8X8Z1X9_SALSN</name>
<evidence type="ECO:0000256" key="7">
    <source>
        <dbReference type="ARBA" id="ARBA00023004"/>
    </source>
</evidence>
<comment type="similarity">
    <text evidence="3 10">Belongs to the cytochrome P450 family.</text>
</comment>
<keyword evidence="6 10" id="KW-0560">Oxidoreductase</keyword>
<evidence type="ECO:0000256" key="3">
    <source>
        <dbReference type="ARBA" id="ARBA00010617"/>
    </source>
</evidence>
<evidence type="ECO:0000256" key="5">
    <source>
        <dbReference type="ARBA" id="ARBA00022723"/>
    </source>
</evidence>
<evidence type="ECO:0008006" key="13">
    <source>
        <dbReference type="Google" id="ProtNLM"/>
    </source>
</evidence>
<evidence type="ECO:0000256" key="2">
    <source>
        <dbReference type="ARBA" id="ARBA00004167"/>
    </source>
</evidence>
<evidence type="ECO:0000256" key="6">
    <source>
        <dbReference type="ARBA" id="ARBA00023002"/>
    </source>
</evidence>
<dbReference type="AlphaFoldDB" id="A0A8X8Z1X9"/>
<dbReference type="InterPro" id="IPR036396">
    <property type="entry name" value="Cyt_P450_sf"/>
</dbReference>
<reference evidence="11" key="1">
    <citation type="submission" date="2018-01" db="EMBL/GenBank/DDBJ databases">
        <authorList>
            <person name="Mao J.F."/>
        </authorList>
    </citation>
    <scope>NUCLEOTIDE SEQUENCE</scope>
    <source>
        <strain evidence="11">Huo1</strain>
        <tissue evidence="11">Leaf</tissue>
    </source>
</reference>
<dbReference type="Proteomes" id="UP000298416">
    <property type="component" value="Unassembled WGS sequence"/>
</dbReference>
<keyword evidence="8 10" id="KW-0503">Monooxygenase</keyword>
<protein>
    <recommendedName>
        <fullName evidence="13">Flavonoid 3'-monooxygenase</fullName>
    </recommendedName>
</protein>
<dbReference type="InterPro" id="IPR001128">
    <property type="entry name" value="Cyt_P450"/>
</dbReference>
<keyword evidence="4 9" id="KW-0349">Heme</keyword>
<dbReference type="GO" id="GO:0016020">
    <property type="term" value="C:membrane"/>
    <property type="evidence" value="ECO:0007669"/>
    <property type="project" value="UniProtKB-SubCell"/>
</dbReference>
<dbReference type="InterPro" id="IPR002401">
    <property type="entry name" value="Cyt_P450_E_grp-I"/>
</dbReference>
<dbReference type="PROSITE" id="PS00086">
    <property type="entry name" value="CYTOCHROME_P450"/>
    <property type="match status" value="1"/>
</dbReference>
<proteinExistence type="inferred from homology"/>
<dbReference type="InterPro" id="IPR017972">
    <property type="entry name" value="Cyt_P450_CS"/>
</dbReference>
<organism evidence="11">
    <name type="scientific">Salvia splendens</name>
    <name type="common">Scarlet sage</name>
    <dbReference type="NCBI Taxonomy" id="180675"/>
    <lineage>
        <taxon>Eukaryota</taxon>
        <taxon>Viridiplantae</taxon>
        <taxon>Streptophyta</taxon>
        <taxon>Embryophyta</taxon>
        <taxon>Tracheophyta</taxon>
        <taxon>Spermatophyta</taxon>
        <taxon>Magnoliopsida</taxon>
        <taxon>eudicotyledons</taxon>
        <taxon>Gunneridae</taxon>
        <taxon>Pentapetalae</taxon>
        <taxon>asterids</taxon>
        <taxon>lamiids</taxon>
        <taxon>Lamiales</taxon>
        <taxon>Lamiaceae</taxon>
        <taxon>Nepetoideae</taxon>
        <taxon>Mentheae</taxon>
        <taxon>Salviinae</taxon>
        <taxon>Salvia</taxon>
        <taxon>Salvia subgen. Calosphace</taxon>
        <taxon>core Calosphace</taxon>
    </lineage>
</organism>
<feature type="binding site" description="axial binding residue" evidence="9">
    <location>
        <position position="266"/>
    </location>
    <ligand>
        <name>heme</name>
        <dbReference type="ChEBI" id="CHEBI:30413"/>
    </ligand>
    <ligandPart>
        <name>Fe</name>
        <dbReference type="ChEBI" id="CHEBI:18248"/>
    </ligandPart>
</feature>
<dbReference type="Pfam" id="PF00067">
    <property type="entry name" value="p450"/>
    <property type="match status" value="1"/>
</dbReference>
<sequence length="329" mass="37178">MCRMVMTDNYFGESPNEMNSVVEKFDLPEMMHELSVLIGVFNIGDWIPWLASLDLQGYVKRIKALCVKQDSFLDYVIDDHLAKRAAGKDDAHEDFVDALLQIADDPNAEVQITRDSIKGLLVNTLIGGAETSVTAIEWAIHEILRQPRIYEGAKQELDTVIGRDRWVEENDFTQLPYMDAIIMETFRLHPVLPLLGPHCATKDCKVAGYNIPKGTTVLINTWSIGRDVNSWDEAEVFLPDRFLGQHMETTDDNFSLLPFGSGRRMCPAYKLGLKIFQTALANLLHGFELHLDEGTRAEDICMEENFGLTTNPKHPLSIVMKPTLPAHLY</sequence>
<comment type="subcellular location">
    <subcellularLocation>
        <location evidence="2">Membrane</location>
        <topology evidence="2">Single-pass membrane protein</topology>
    </subcellularLocation>
</comment>
<gene>
    <name evidence="11" type="ORF">SASPL_150337</name>
</gene>
<evidence type="ECO:0000313" key="12">
    <source>
        <dbReference type="Proteomes" id="UP000298416"/>
    </source>
</evidence>
<accession>A0A8X8Z1X9</accession>
<dbReference type="GO" id="GO:0005506">
    <property type="term" value="F:iron ion binding"/>
    <property type="evidence" value="ECO:0007669"/>
    <property type="project" value="InterPro"/>
</dbReference>